<comment type="caution">
    <text evidence="5">The sequence shown here is derived from an EMBL/GenBank/DDBJ whole genome shotgun (WGS) entry which is preliminary data.</text>
</comment>
<dbReference type="Gene3D" id="3.40.50.300">
    <property type="entry name" value="P-loop containing nucleotide triphosphate hydrolases"/>
    <property type="match status" value="2"/>
</dbReference>
<dbReference type="InterPro" id="IPR027417">
    <property type="entry name" value="P-loop_NTPase"/>
</dbReference>
<dbReference type="Gene3D" id="1.10.10.2220">
    <property type="match status" value="1"/>
</dbReference>
<gene>
    <name evidence="5" type="ORF">ACFQ4B_05155</name>
</gene>
<dbReference type="PANTHER" id="PTHR43788">
    <property type="entry name" value="DNA2/NAM7 HELICASE FAMILY MEMBER"/>
    <property type="match status" value="1"/>
</dbReference>
<accession>A0ABW3UIR4</accession>
<dbReference type="Pfam" id="PF13604">
    <property type="entry name" value="AAA_30"/>
    <property type="match status" value="1"/>
</dbReference>
<dbReference type="Pfam" id="PF14490">
    <property type="entry name" value="HHH_RecD2"/>
    <property type="match status" value="1"/>
</dbReference>
<feature type="domain" description="ATP-dependent RecD2 DNA helicase-like helix-hairpin-helix" evidence="4">
    <location>
        <begin position="153"/>
        <end position="214"/>
    </location>
</feature>
<keyword evidence="1" id="KW-0547">Nucleotide-binding</keyword>
<dbReference type="Pfam" id="PF13538">
    <property type="entry name" value="UvrD_C_2"/>
    <property type="match status" value="1"/>
</dbReference>
<evidence type="ECO:0000259" key="3">
    <source>
        <dbReference type="Pfam" id="PF13538"/>
    </source>
</evidence>
<dbReference type="SUPFAM" id="SSF52540">
    <property type="entry name" value="P-loop containing nucleoside triphosphate hydrolases"/>
    <property type="match status" value="2"/>
</dbReference>
<evidence type="ECO:0000259" key="4">
    <source>
        <dbReference type="Pfam" id="PF14490"/>
    </source>
</evidence>
<reference evidence="6" key="1">
    <citation type="journal article" date="2019" name="Int. J. Syst. Evol. Microbiol.">
        <title>The Global Catalogue of Microorganisms (GCM) 10K type strain sequencing project: providing services to taxonomists for standard genome sequencing and annotation.</title>
        <authorList>
            <consortium name="The Broad Institute Genomics Platform"/>
            <consortium name="The Broad Institute Genome Sequencing Center for Infectious Disease"/>
            <person name="Wu L."/>
            <person name="Ma J."/>
        </authorList>
    </citation>
    <scope>NUCLEOTIDE SEQUENCE [LARGE SCALE GENOMIC DNA]</scope>
    <source>
        <strain evidence="6">CCUG 53270</strain>
    </source>
</reference>
<name>A0ABW3UIR4_9BACL</name>
<keyword evidence="2" id="KW-0067">ATP-binding</keyword>
<dbReference type="RefSeq" id="WP_345595144.1">
    <property type="nucleotide sequence ID" value="NZ_BAABJG010000055.1"/>
</dbReference>
<organism evidence="5 6">
    <name type="scientific">Paenibacillus vulneris</name>
    <dbReference type="NCBI Taxonomy" id="1133364"/>
    <lineage>
        <taxon>Bacteria</taxon>
        <taxon>Bacillati</taxon>
        <taxon>Bacillota</taxon>
        <taxon>Bacilli</taxon>
        <taxon>Bacillales</taxon>
        <taxon>Paenibacillaceae</taxon>
        <taxon>Paenibacillus</taxon>
    </lineage>
</organism>
<dbReference type="CDD" id="cd17933">
    <property type="entry name" value="DEXSc_RecD-like"/>
    <property type="match status" value="1"/>
</dbReference>
<keyword evidence="6" id="KW-1185">Reference proteome</keyword>
<feature type="domain" description="UvrD-like helicase C-terminal" evidence="3">
    <location>
        <begin position="705"/>
        <end position="753"/>
    </location>
</feature>
<proteinExistence type="predicted"/>
<dbReference type="PANTHER" id="PTHR43788:SF6">
    <property type="entry name" value="DNA HELICASE B"/>
    <property type="match status" value="1"/>
</dbReference>
<sequence>MNNIIKLDITPTKCLYPKVFNPNNDFYIYSCSTNSNDVEKNKYGNITVKGKMQRLDLDITYKAEIEFAESHPTYGTSYNIISVYQELPKTLEAQKDFLRALITENQIYEIYKVYGEEDVIELFKEDKFDYKKVKGFGETTYKRVRQKIMDNLEYQELFANLGKYGITYDTIVRLMKEFGSAQIAIQKVKNNPYVLTKIHGIGFKKADAISRNMTKEEIQLLLDEGKITKKEAEKLFVEKVFESPFRIQSGIRHIIEVEQSKGNTYIEKKELLNQAVELLQIDFGLIDNEITATEGLHIESTMVALEETYKTEEYISNWINTKIKTSTELNFDVEDFILRMESLYSIKLSNQQRAFFYNIKKNSINLLIGYAGTGKSKMQSLLRELLKEIGLTAKWLAPTGNAAKILSGYIGEKATTAHRAIGYGMTKEEKDLTEIVEDFVIIDETSMLDIFIAASILKKIKNPETRVLFIGDAFQIPSVSAGNLLHDMLESEVLPTTKLDIVFRQSEGGILDIATKIRLGEKFIDNGTEGRVCFGNNMVIHCTEQEWMADGYRFYYDRFLVNHKPEEIMVLSPTKKGLLGTVAINKEIQTIVNPFSSQKKEIEFGEDNILRVGDYVINVKNTYDIVNINKEITEIVNGDKGIVYDLITDWKPQKDNLNFSKDRYKFDDEDSEKDEDEEIDENGVYVKFDLDEIKISLQDKFQLLHAWCLTMHKSQGGNAKAVLIICDKSHKFQMSANLLYTAVTRATDYVVIVCQADVINHAMNKVENLRRNTRLEELLKREAV</sequence>
<dbReference type="EMBL" id="JBHTLU010000012">
    <property type="protein sequence ID" value="MFD1219495.1"/>
    <property type="molecule type" value="Genomic_DNA"/>
</dbReference>
<dbReference type="InterPro" id="IPR050534">
    <property type="entry name" value="Coronavir_polyprotein_1ab"/>
</dbReference>
<dbReference type="InterPro" id="IPR027785">
    <property type="entry name" value="UvrD-like_helicase_C"/>
</dbReference>
<dbReference type="Gene3D" id="2.30.30.940">
    <property type="match status" value="1"/>
</dbReference>
<dbReference type="InterPro" id="IPR029493">
    <property type="entry name" value="RecD2-like_HHH"/>
</dbReference>
<protein>
    <submittedName>
        <fullName evidence="5">AAA family ATPase</fullName>
    </submittedName>
</protein>
<dbReference type="CDD" id="cd18809">
    <property type="entry name" value="SF1_C_RecD"/>
    <property type="match status" value="1"/>
</dbReference>
<evidence type="ECO:0000256" key="2">
    <source>
        <dbReference type="ARBA" id="ARBA00022840"/>
    </source>
</evidence>
<evidence type="ECO:0000313" key="6">
    <source>
        <dbReference type="Proteomes" id="UP001597180"/>
    </source>
</evidence>
<evidence type="ECO:0000313" key="5">
    <source>
        <dbReference type="EMBL" id="MFD1219495.1"/>
    </source>
</evidence>
<dbReference type="Proteomes" id="UP001597180">
    <property type="component" value="Unassembled WGS sequence"/>
</dbReference>
<evidence type="ECO:0000256" key="1">
    <source>
        <dbReference type="ARBA" id="ARBA00022741"/>
    </source>
</evidence>